<proteinExistence type="predicted"/>
<dbReference type="STRING" id="1314778.A0A5C3PRA1"/>
<dbReference type="InParanoid" id="A0A5C3PRA1"/>
<dbReference type="EMBL" id="ML211000">
    <property type="protein sequence ID" value="TFK92354.1"/>
    <property type="molecule type" value="Genomic_DNA"/>
</dbReference>
<evidence type="ECO:0000313" key="3">
    <source>
        <dbReference type="Proteomes" id="UP000308197"/>
    </source>
</evidence>
<dbReference type="Proteomes" id="UP000308197">
    <property type="component" value="Unassembled WGS sequence"/>
</dbReference>
<evidence type="ECO:0000313" key="2">
    <source>
        <dbReference type="EMBL" id="TFK92354.1"/>
    </source>
</evidence>
<dbReference type="PANTHER" id="PTHR36223:SF1">
    <property type="entry name" value="TRANSCRIPTION ELONGATION FACTOR EAF N-TERMINAL DOMAIN-CONTAINING PROTEIN"/>
    <property type="match status" value="1"/>
</dbReference>
<feature type="domain" description="DUF7918" evidence="1">
    <location>
        <begin position="5"/>
        <end position="206"/>
    </location>
</feature>
<dbReference type="PANTHER" id="PTHR36223">
    <property type="entry name" value="BETA-LACTAMASE-TYPE TRANSPEPTIDASE FOLD DOMAIN CONTAINING PROTEIN"/>
    <property type="match status" value="1"/>
</dbReference>
<gene>
    <name evidence="2" type="ORF">K466DRAFT_513590</name>
</gene>
<keyword evidence="3" id="KW-1185">Reference proteome</keyword>
<organism evidence="2 3">
    <name type="scientific">Polyporus arcularius HHB13444</name>
    <dbReference type="NCBI Taxonomy" id="1314778"/>
    <lineage>
        <taxon>Eukaryota</taxon>
        <taxon>Fungi</taxon>
        <taxon>Dikarya</taxon>
        <taxon>Basidiomycota</taxon>
        <taxon>Agaricomycotina</taxon>
        <taxon>Agaricomycetes</taxon>
        <taxon>Polyporales</taxon>
        <taxon>Polyporaceae</taxon>
        <taxon>Polyporus</taxon>
    </lineage>
</organism>
<sequence>MQLKGYEVWISCNGKPLAEYCVQPEGSDGKTIACFVPSECGKSFVIEWRDHVKQSHLRFVTNLDGKEVGGNRCIPGGKGHREGVRTNPTTRKPFKFANLLTTDDEEEVGMTSHEKLGEIMVGVSRIRAEYRSVQRSWNPKFHPTGAVHERSKKAGAHCVTLGEDRRIPTSRIQTRSTPLNPREGDVARFIFRYRPLALLQAQGIVPLPEDVKPVVVKTCPDDFNESSVLASGSRKSRKRRIDALSHDYDSDQDVKPDVSSVALDGESDLEGMKSQLLTQLHKVERAIKRRKTDGVSPLPSTRTRVKTEPRTASLRRRTSGRVVIDLTLE</sequence>
<dbReference type="Pfam" id="PF25534">
    <property type="entry name" value="DUF7918"/>
    <property type="match status" value="1"/>
</dbReference>
<dbReference type="AlphaFoldDB" id="A0A5C3PRA1"/>
<name>A0A5C3PRA1_9APHY</name>
<dbReference type="InterPro" id="IPR057678">
    <property type="entry name" value="DUF7918"/>
</dbReference>
<evidence type="ECO:0000259" key="1">
    <source>
        <dbReference type="Pfam" id="PF25534"/>
    </source>
</evidence>
<accession>A0A5C3PRA1</accession>
<protein>
    <recommendedName>
        <fullName evidence="1">DUF7918 domain-containing protein</fullName>
    </recommendedName>
</protein>
<reference evidence="2 3" key="1">
    <citation type="journal article" date="2019" name="Nat. Ecol. Evol.">
        <title>Megaphylogeny resolves global patterns of mushroom evolution.</title>
        <authorList>
            <person name="Varga T."/>
            <person name="Krizsan K."/>
            <person name="Foldi C."/>
            <person name="Dima B."/>
            <person name="Sanchez-Garcia M."/>
            <person name="Sanchez-Ramirez S."/>
            <person name="Szollosi G.J."/>
            <person name="Szarkandi J.G."/>
            <person name="Papp V."/>
            <person name="Albert L."/>
            <person name="Andreopoulos W."/>
            <person name="Angelini C."/>
            <person name="Antonin V."/>
            <person name="Barry K.W."/>
            <person name="Bougher N.L."/>
            <person name="Buchanan P."/>
            <person name="Buyck B."/>
            <person name="Bense V."/>
            <person name="Catcheside P."/>
            <person name="Chovatia M."/>
            <person name="Cooper J."/>
            <person name="Damon W."/>
            <person name="Desjardin D."/>
            <person name="Finy P."/>
            <person name="Geml J."/>
            <person name="Haridas S."/>
            <person name="Hughes K."/>
            <person name="Justo A."/>
            <person name="Karasinski D."/>
            <person name="Kautmanova I."/>
            <person name="Kiss B."/>
            <person name="Kocsube S."/>
            <person name="Kotiranta H."/>
            <person name="LaButti K.M."/>
            <person name="Lechner B.E."/>
            <person name="Liimatainen K."/>
            <person name="Lipzen A."/>
            <person name="Lukacs Z."/>
            <person name="Mihaltcheva S."/>
            <person name="Morgado L.N."/>
            <person name="Niskanen T."/>
            <person name="Noordeloos M.E."/>
            <person name="Ohm R.A."/>
            <person name="Ortiz-Santana B."/>
            <person name="Ovrebo C."/>
            <person name="Racz N."/>
            <person name="Riley R."/>
            <person name="Savchenko A."/>
            <person name="Shiryaev A."/>
            <person name="Soop K."/>
            <person name="Spirin V."/>
            <person name="Szebenyi C."/>
            <person name="Tomsovsky M."/>
            <person name="Tulloss R.E."/>
            <person name="Uehling J."/>
            <person name="Grigoriev I.V."/>
            <person name="Vagvolgyi C."/>
            <person name="Papp T."/>
            <person name="Martin F.M."/>
            <person name="Miettinen O."/>
            <person name="Hibbett D.S."/>
            <person name="Nagy L.G."/>
        </authorList>
    </citation>
    <scope>NUCLEOTIDE SEQUENCE [LARGE SCALE GENOMIC DNA]</scope>
    <source>
        <strain evidence="2 3">HHB13444</strain>
    </source>
</reference>